<evidence type="ECO:0000256" key="1">
    <source>
        <dbReference type="ARBA" id="ARBA00023125"/>
    </source>
</evidence>
<evidence type="ECO:0000313" key="4">
    <source>
        <dbReference type="Proteomes" id="UP000824232"/>
    </source>
</evidence>
<evidence type="ECO:0000259" key="2">
    <source>
        <dbReference type="PROSITE" id="PS50943"/>
    </source>
</evidence>
<proteinExistence type="predicted"/>
<dbReference type="PROSITE" id="PS50943">
    <property type="entry name" value="HTH_CROC1"/>
    <property type="match status" value="1"/>
</dbReference>
<dbReference type="AlphaFoldDB" id="A0A9D1DU05"/>
<keyword evidence="1" id="KW-0238">DNA-binding</keyword>
<reference evidence="3" key="1">
    <citation type="submission" date="2020-10" db="EMBL/GenBank/DDBJ databases">
        <authorList>
            <person name="Gilroy R."/>
        </authorList>
    </citation>
    <scope>NUCLEOTIDE SEQUENCE</scope>
    <source>
        <strain evidence="3">CHK184-20233</strain>
    </source>
</reference>
<dbReference type="PANTHER" id="PTHR46797:SF1">
    <property type="entry name" value="METHYLPHOSPHONATE SYNTHASE"/>
    <property type="match status" value="1"/>
</dbReference>
<feature type="domain" description="HTH cro/C1-type" evidence="2">
    <location>
        <begin position="16"/>
        <end position="70"/>
    </location>
</feature>
<dbReference type="Gene3D" id="1.10.260.40">
    <property type="entry name" value="lambda repressor-like DNA-binding domains"/>
    <property type="match status" value="1"/>
</dbReference>
<name>A0A9D1DU05_9FIRM</name>
<dbReference type="CDD" id="cd00093">
    <property type="entry name" value="HTH_XRE"/>
    <property type="match status" value="1"/>
</dbReference>
<dbReference type="GO" id="GO:0005829">
    <property type="term" value="C:cytosol"/>
    <property type="evidence" value="ECO:0007669"/>
    <property type="project" value="TreeGrafter"/>
</dbReference>
<gene>
    <name evidence="3" type="ORF">IAB38_02390</name>
</gene>
<dbReference type="InterPro" id="IPR050807">
    <property type="entry name" value="TransReg_Diox_bact_type"/>
</dbReference>
<sequence length="93" mass="11205">MKLKFNNLKDLLIYNIKYYRYVNNYSQEKLAELSKLSPRYITDVERGLHCPTIPKLENIAKSLNVEPHILFMNIDRDKTIIDKMNNKRQYNQK</sequence>
<organism evidence="3 4">
    <name type="scientific">Candidatus Onthousia excrementipullorum</name>
    <dbReference type="NCBI Taxonomy" id="2840884"/>
    <lineage>
        <taxon>Bacteria</taxon>
        <taxon>Bacillati</taxon>
        <taxon>Bacillota</taxon>
        <taxon>Bacilli</taxon>
        <taxon>Candidatus Onthousia</taxon>
    </lineage>
</organism>
<reference evidence="3" key="2">
    <citation type="journal article" date="2021" name="PeerJ">
        <title>Extensive microbial diversity within the chicken gut microbiome revealed by metagenomics and culture.</title>
        <authorList>
            <person name="Gilroy R."/>
            <person name="Ravi A."/>
            <person name="Getino M."/>
            <person name="Pursley I."/>
            <person name="Horton D.L."/>
            <person name="Alikhan N.F."/>
            <person name="Baker D."/>
            <person name="Gharbi K."/>
            <person name="Hall N."/>
            <person name="Watson M."/>
            <person name="Adriaenssens E.M."/>
            <person name="Foster-Nyarko E."/>
            <person name="Jarju S."/>
            <person name="Secka A."/>
            <person name="Antonio M."/>
            <person name="Oren A."/>
            <person name="Chaudhuri R.R."/>
            <person name="La Ragione R."/>
            <person name="Hildebrand F."/>
            <person name="Pallen M.J."/>
        </authorList>
    </citation>
    <scope>NUCLEOTIDE SEQUENCE</scope>
    <source>
        <strain evidence="3">CHK184-20233</strain>
    </source>
</reference>
<dbReference type="PANTHER" id="PTHR46797">
    <property type="entry name" value="HTH-TYPE TRANSCRIPTIONAL REGULATOR"/>
    <property type="match status" value="1"/>
</dbReference>
<comment type="caution">
    <text evidence="3">The sequence shown here is derived from an EMBL/GenBank/DDBJ whole genome shotgun (WGS) entry which is preliminary data.</text>
</comment>
<dbReference type="InterPro" id="IPR001387">
    <property type="entry name" value="Cro/C1-type_HTH"/>
</dbReference>
<dbReference type="EMBL" id="DVHC01000026">
    <property type="protein sequence ID" value="HIR58876.1"/>
    <property type="molecule type" value="Genomic_DNA"/>
</dbReference>
<dbReference type="SMART" id="SM00530">
    <property type="entry name" value="HTH_XRE"/>
    <property type="match status" value="1"/>
</dbReference>
<evidence type="ECO:0000313" key="3">
    <source>
        <dbReference type="EMBL" id="HIR58876.1"/>
    </source>
</evidence>
<accession>A0A9D1DU05</accession>
<dbReference type="Proteomes" id="UP000824232">
    <property type="component" value="Unassembled WGS sequence"/>
</dbReference>
<dbReference type="GO" id="GO:0003700">
    <property type="term" value="F:DNA-binding transcription factor activity"/>
    <property type="evidence" value="ECO:0007669"/>
    <property type="project" value="TreeGrafter"/>
</dbReference>
<dbReference type="Pfam" id="PF01381">
    <property type="entry name" value="HTH_3"/>
    <property type="match status" value="1"/>
</dbReference>
<protein>
    <submittedName>
        <fullName evidence="3">Helix-turn-helix transcriptional regulator</fullName>
    </submittedName>
</protein>
<dbReference type="GO" id="GO:0003677">
    <property type="term" value="F:DNA binding"/>
    <property type="evidence" value="ECO:0007669"/>
    <property type="project" value="UniProtKB-KW"/>
</dbReference>
<dbReference type="InterPro" id="IPR010982">
    <property type="entry name" value="Lambda_DNA-bd_dom_sf"/>
</dbReference>
<dbReference type="SUPFAM" id="SSF47413">
    <property type="entry name" value="lambda repressor-like DNA-binding domains"/>
    <property type="match status" value="1"/>
</dbReference>